<proteinExistence type="predicted"/>
<evidence type="ECO:0000313" key="2">
    <source>
        <dbReference type="Proteomes" id="UP001446871"/>
    </source>
</evidence>
<protein>
    <submittedName>
        <fullName evidence="1">Uncharacterized protein</fullName>
    </submittedName>
</protein>
<comment type="caution">
    <text evidence="1">The sequence shown here is derived from an EMBL/GenBank/DDBJ whole genome shotgun (WGS) entry which is preliminary data.</text>
</comment>
<dbReference type="EMBL" id="JAQQWM010000009">
    <property type="protein sequence ID" value="KAK8047603.1"/>
    <property type="molecule type" value="Genomic_DNA"/>
</dbReference>
<accession>A0ABR1TLX3</accession>
<keyword evidence="2" id="KW-1185">Reference proteome</keyword>
<evidence type="ECO:0000313" key="1">
    <source>
        <dbReference type="EMBL" id="KAK8047603.1"/>
    </source>
</evidence>
<sequence>MNSINSLRIAAARPLRNLSRGALPAPPTTRATLTQPRQLLFQQHSRRLYSSEPPSRPQSFNKTFSRPIFKVALMAIFTYQLAYYGWKRLEQNETRAFLNSKLHAHNRTGFSVSVDLGGGNTIAELEKEVGKSDSSGIGAKLNGLMDLMEKDEQAELKKRDSQKKP</sequence>
<dbReference type="Proteomes" id="UP001446871">
    <property type="component" value="Unassembled WGS sequence"/>
</dbReference>
<reference evidence="1 2" key="1">
    <citation type="submission" date="2023-01" db="EMBL/GenBank/DDBJ databases">
        <title>Analysis of 21 Apiospora genomes using comparative genomics revels a genus with tremendous synthesis potential of carbohydrate active enzymes and secondary metabolites.</title>
        <authorList>
            <person name="Sorensen T."/>
        </authorList>
    </citation>
    <scope>NUCLEOTIDE SEQUENCE [LARGE SCALE GENOMIC DNA]</scope>
    <source>
        <strain evidence="1 2">CBS 83171</strain>
    </source>
</reference>
<organism evidence="1 2">
    <name type="scientific">Apiospora saccharicola</name>
    <dbReference type="NCBI Taxonomy" id="335842"/>
    <lineage>
        <taxon>Eukaryota</taxon>
        <taxon>Fungi</taxon>
        <taxon>Dikarya</taxon>
        <taxon>Ascomycota</taxon>
        <taxon>Pezizomycotina</taxon>
        <taxon>Sordariomycetes</taxon>
        <taxon>Xylariomycetidae</taxon>
        <taxon>Amphisphaeriales</taxon>
        <taxon>Apiosporaceae</taxon>
        <taxon>Apiospora</taxon>
    </lineage>
</organism>
<name>A0ABR1TLX3_9PEZI</name>
<gene>
    <name evidence="1" type="ORF">PG996_015667</name>
</gene>